<dbReference type="AlphaFoldDB" id="A0A0D0GDQ6"/>
<dbReference type="Pfam" id="PF13302">
    <property type="entry name" value="Acetyltransf_3"/>
    <property type="match status" value="1"/>
</dbReference>
<protein>
    <submittedName>
        <fullName evidence="2">GNAT family acetyltraansferase</fullName>
    </submittedName>
</protein>
<dbReference type="SUPFAM" id="SSF55729">
    <property type="entry name" value="Acyl-CoA N-acyltransferases (Nat)"/>
    <property type="match status" value="1"/>
</dbReference>
<dbReference type="EMBL" id="JXRA01000099">
    <property type="protein sequence ID" value="KIO75462.1"/>
    <property type="molecule type" value="Genomic_DNA"/>
</dbReference>
<keyword evidence="3" id="KW-1185">Reference proteome</keyword>
<evidence type="ECO:0000313" key="2">
    <source>
        <dbReference type="EMBL" id="KIO75462.1"/>
    </source>
</evidence>
<reference evidence="2 3" key="1">
    <citation type="submission" date="2015-01" db="EMBL/GenBank/DDBJ databases">
        <title>Draft genome sequence of Pedobacter sp. NL19 isolated from sludge of an effluent treatment pond in an abandoned uranium mine.</title>
        <authorList>
            <person name="Santos T."/>
            <person name="Caetano T."/>
            <person name="Covas C."/>
            <person name="Cruz A."/>
            <person name="Mendo S."/>
        </authorList>
    </citation>
    <scope>NUCLEOTIDE SEQUENCE [LARGE SCALE GENOMIC DNA]</scope>
    <source>
        <strain evidence="2 3">NL19</strain>
    </source>
</reference>
<proteinExistence type="predicted"/>
<comment type="caution">
    <text evidence="2">The sequence shown here is derived from an EMBL/GenBank/DDBJ whole genome shotgun (WGS) entry which is preliminary data.</text>
</comment>
<dbReference type="InterPro" id="IPR000182">
    <property type="entry name" value="GNAT_dom"/>
</dbReference>
<dbReference type="InterPro" id="IPR051531">
    <property type="entry name" value="N-acetyltransferase"/>
</dbReference>
<dbReference type="PROSITE" id="PS51186">
    <property type="entry name" value="GNAT"/>
    <property type="match status" value="1"/>
</dbReference>
<dbReference type="InterPro" id="IPR016181">
    <property type="entry name" value="Acyl_CoA_acyltransferase"/>
</dbReference>
<dbReference type="Proteomes" id="UP000032049">
    <property type="component" value="Unassembled WGS sequence"/>
</dbReference>
<dbReference type="GO" id="GO:0016747">
    <property type="term" value="F:acyltransferase activity, transferring groups other than amino-acyl groups"/>
    <property type="evidence" value="ECO:0007669"/>
    <property type="project" value="InterPro"/>
</dbReference>
<dbReference type="STRING" id="1503925.TH53_20525"/>
<accession>A0A0D0GDQ6</accession>
<sequence length="169" mass="18764">MLETERLLLRPAAPGDLQSLFAIYGDPETNLSNPAGPLASPEKAKEVLQKWISHWEKHGFGVWAITLKEDPQSVIGFGGLSLKNYGNTERLNLGYRFATTAWGKGYATEMCLANLDFAFNQLKQTEVYAVVRPQNIASIKVLEKIGMLNTDTLDDVPGESYSLIYKLIV</sequence>
<evidence type="ECO:0000313" key="3">
    <source>
        <dbReference type="Proteomes" id="UP000032049"/>
    </source>
</evidence>
<evidence type="ECO:0000259" key="1">
    <source>
        <dbReference type="PROSITE" id="PS51186"/>
    </source>
</evidence>
<feature type="domain" description="N-acetyltransferase" evidence="1">
    <location>
        <begin position="7"/>
        <end position="168"/>
    </location>
</feature>
<name>A0A0D0GDQ6_9SPHI</name>
<dbReference type="PANTHER" id="PTHR43792">
    <property type="entry name" value="GNAT FAMILY, PUTATIVE (AFU_ORTHOLOGUE AFUA_3G00765)-RELATED-RELATED"/>
    <property type="match status" value="1"/>
</dbReference>
<dbReference type="Gene3D" id="3.40.630.30">
    <property type="match status" value="1"/>
</dbReference>
<organism evidence="2 3">
    <name type="scientific">Pedobacter lusitanus</name>
    <dbReference type="NCBI Taxonomy" id="1503925"/>
    <lineage>
        <taxon>Bacteria</taxon>
        <taxon>Pseudomonadati</taxon>
        <taxon>Bacteroidota</taxon>
        <taxon>Sphingobacteriia</taxon>
        <taxon>Sphingobacteriales</taxon>
        <taxon>Sphingobacteriaceae</taxon>
        <taxon>Pedobacter</taxon>
    </lineage>
</organism>
<dbReference type="OrthoDB" id="9788916at2"/>
<dbReference type="RefSeq" id="WP_041884967.1">
    <property type="nucleotide sequence ID" value="NZ_CP157278.1"/>
</dbReference>
<dbReference type="PANTHER" id="PTHR43792:SF1">
    <property type="entry name" value="N-ACETYLTRANSFERASE DOMAIN-CONTAINING PROTEIN"/>
    <property type="match status" value="1"/>
</dbReference>
<gene>
    <name evidence="2" type="ORF">TH53_20525</name>
</gene>